<dbReference type="PROSITE" id="PS51402">
    <property type="entry name" value="CATALASE_3"/>
    <property type="match status" value="1"/>
</dbReference>
<dbReference type="InterPro" id="IPR024168">
    <property type="entry name" value="Catalase_SrpA-type_pred"/>
</dbReference>
<evidence type="ECO:0000256" key="9">
    <source>
        <dbReference type="SAM" id="Phobius"/>
    </source>
</evidence>
<dbReference type="PATRIC" id="fig|224911.5.peg.287"/>
<comment type="similarity">
    <text evidence="1">Belongs to the catalase family.</text>
</comment>
<dbReference type="AlphaFoldDB" id="Q89XL6"/>
<dbReference type="InterPro" id="IPR018028">
    <property type="entry name" value="Catalase"/>
</dbReference>
<dbReference type="InterPro" id="IPR011614">
    <property type="entry name" value="Catalase_core"/>
</dbReference>
<dbReference type="PANTHER" id="PTHR11465:SF9">
    <property type="entry name" value="CATALASE"/>
    <property type="match status" value="1"/>
</dbReference>
<evidence type="ECO:0000313" key="11">
    <source>
        <dbReference type="EMBL" id="BAC45557.1"/>
    </source>
</evidence>
<evidence type="ECO:0000313" key="12">
    <source>
        <dbReference type="Proteomes" id="UP000002526"/>
    </source>
</evidence>
<dbReference type="Gene3D" id="1.20.1280.120">
    <property type="match status" value="1"/>
</dbReference>
<dbReference type="Gene3D" id="2.40.180.10">
    <property type="entry name" value="Catalase core domain"/>
    <property type="match status" value="1"/>
</dbReference>
<keyword evidence="9" id="KW-0472">Membrane</keyword>
<dbReference type="EC" id="1.11.1.6" evidence="2"/>
<evidence type="ECO:0000256" key="1">
    <source>
        <dbReference type="ARBA" id="ARBA00005329"/>
    </source>
</evidence>
<sequence length="425" mass="46195">MSDFQIARNISRKPEIRRGRAPQTGQARTCLREIGDPVSEDRGRGRQLQRNPSRSTERAVGPDCGAACVLQGAAMNQSGNLPRSRLGSLVLIVAVLGGGAAALAYTAGWLSPGRLTPDRMIAALTPPSGPPLGHRRNHAKGICFTGVFEANGNGVELSKARVFERGTYPALGRFNLGTADPNAVDATARVRGLGLQIATADGEEWRMAMINPPFFAVSTPQAFHDLLIASGKKDPEAMKIFIQVNPEFAAFAAWAKTAPWTASYAEEPYHGLNSFNFTDAKGAEHAVRWSLLPTAEVVPLSQAELEKRGPDFLEQEIAERVRIAGPQRWTMVTTVADPGDPTADPSKPWPEGRRTVQVGTLIVQRIEPERDGPCRDINFDPTVLPQGIRVSDDPFPAARSSVYRKSYDLRAAEARDYPRTETARP</sequence>
<dbReference type="OrthoDB" id="255727at2"/>
<keyword evidence="6" id="KW-0560">Oxidoreductase</keyword>
<organism evidence="11 12">
    <name type="scientific">Bradyrhizobium diazoefficiens (strain JCM 10833 / BCRC 13528 / IAM 13628 / NBRC 14792 / USDA 110)</name>
    <dbReference type="NCBI Taxonomy" id="224911"/>
    <lineage>
        <taxon>Bacteria</taxon>
        <taxon>Pseudomonadati</taxon>
        <taxon>Pseudomonadota</taxon>
        <taxon>Alphaproteobacteria</taxon>
        <taxon>Hyphomicrobiales</taxon>
        <taxon>Nitrobacteraceae</taxon>
        <taxon>Bradyrhizobium</taxon>
    </lineage>
</organism>
<dbReference type="SUPFAM" id="SSF56634">
    <property type="entry name" value="Heme-dependent catalase-like"/>
    <property type="match status" value="1"/>
</dbReference>
<evidence type="ECO:0000256" key="4">
    <source>
        <dbReference type="ARBA" id="ARBA00022617"/>
    </source>
</evidence>
<dbReference type="GO" id="GO:0042542">
    <property type="term" value="P:response to hydrogen peroxide"/>
    <property type="evidence" value="ECO:0000318"/>
    <property type="project" value="GO_Central"/>
</dbReference>
<dbReference type="GO" id="GO:0004096">
    <property type="term" value="F:catalase activity"/>
    <property type="evidence" value="ECO:0000318"/>
    <property type="project" value="GO_Central"/>
</dbReference>
<dbReference type="InParanoid" id="Q89XL6"/>
<keyword evidence="9" id="KW-1133">Transmembrane helix</keyword>
<evidence type="ECO:0000256" key="5">
    <source>
        <dbReference type="ARBA" id="ARBA00022723"/>
    </source>
</evidence>
<dbReference type="Proteomes" id="UP000002526">
    <property type="component" value="Chromosome"/>
</dbReference>
<dbReference type="STRING" id="224911.AAV28_40700"/>
<dbReference type="InterPro" id="IPR020835">
    <property type="entry name" value="Catalase_sf"/>
</dbReference>
<dbReference type="GO" id="GO:0046872">
    <property type="term" value="F:metal ion binding"/>
    <property type="evidence" value="ECO:0007669"/>
    <property type="project" value="UniProtKB-KW"/>
</dbReference>
<dbReference type="GO" id="GO:0005737">
    <property type="term" value="C:cytoplasm"/>
    <property type="evidence" value="ECO:0000318"/>
    <property type="project" value="GO_Central"/>
</dbReference>
<dbReference type="SMART" id="SM01060">
    <property type="entry name" value="Catalase"/>
    <property type="match status" value="1"/>
</dbReference>
<evidence type="ECO:0000256" key="7">
    <source>
        <dbReference type="ARBA" id="ARBA00023004"/>
    </source>
</evidence>
<evidence type="ECO:0000256" key="2">
    <source>
        <dbReference type="ARBA" id="ARBA00012314"/>
    </source>
</evidence>
<feature type="domain" description="Catalase core" evidence="10">
    <location>
        <begin position="109"/>
        <end position="425"/>
    </location>
</feature>
<feature type="transmembrane region" description="Helical" evidence="9">
    <location>
        <begin position="86"/>
        <end position="110"/>
    </location>
</feature>
<keyword evidence="12" id="KW-1185">Reference proteome</keyword>
<dbReference type="EMBL" id="BA000040">
    <property type="protein sequence ID" value="BAC45557.1"/>
    <property type="molecule type" value="Genomic_DNA"/>
</dbReference>
<dbReference type="GO" id="GO:0020037">
    <property type="term" value="F:heme binding"/>
    <property type="evidence" value="ECO:0000318"/>
    <property type="project" value="GO_Central"/>
</dbReference>
<reference evidence="12" key="1">
    <citation type="journal article" date="2002" name="DNA Res.">
        <title>Complete genomic sequence of nitrogen-fixing symbiotic bacterium Bradyrhizobium japonicum USDA110.</title>
        <authorList>
            <person name="Kaneko T."/>
            <person name="Nakamura Y."/>
            <person name="Sato S."/>
            <person name="Minamisawa K."/>
            <person name="Uchiumi T."/>
            <person name="Sasamoto S."/>
            <person name="Watanabe A."/>
            <person name="Idesawa K."/>
            <person name="Iriguchi M."/>
            <person name="Kawashima K."/>
            <person name="Kohara M."/>
            <person name="Matsumoto M."/>
            <person name="Shimpo S."/>
            <person name="Tsuruoka H."/>
            <person name="Wada T."/>
            <person name="Yamada M."/>
            <person name="Tabata S."/>
        </authorList>
    </citation>
    <scope>NUCLEOTIDE SEQUENCE [LARGE SCALE GENOMIC DNA]</scope>
    <source>
        <strain evidence="12">JCM 10833 / BCRC 13528 / IAM 13628 / NBRC 14792 / USDA 110</strain>
    </source>
</reference>
<feature type="compositionally biased region" description="Basic and acidic residues" evidence="8">
    <location>
        <begin position="30"/>
        <end position="44"/>
    </location>
</feature>
<keyword evidence="7" id="KW-0408">Iron</keyword>
<keyword evidence="3" id="KW-0575">Peroxidase</keyword>
<dbReference type="eggNOG" id="COG0753">
    <property type="taxonomic scope" value="Bacteria"/>
</dbReference>
<proteinExistence type="inferred from homology"/>
<dbReference type="EnsemblBacteria" id="BAC45557">
    <property type="protein sequence ID" value="BAC45557"/>
    <property type="gene ID" value="BAC45557"/>
</dbReference>
<dbReference type="KEGG" id="bja:bll0292"/>
<evidence type="ECO:0000256" key="6">
    <source>
        <dbReference type="ARBA" id="ARBA00023002"/>
    </source>
</evidence>
<keyword evidence="4" id="KW-0349">Heme</keyword>
<name>Q89XL6_BRADU</name>
<keyword evidence="9" id="KW-0812">Transmembrane</keyword>
<gene>
    <name evidence="11" type="ordered locus">bll0292</name>
</gene>
<evidence type="ECO:0000256" key="8">
    <source>
        <dbReference type="SAM" id="MobiDB-lite"/>
    </source>
</evidence>
<dbReference type="Pfam" id="PF00199">
    <property type="entry name" value="Catalase"/>
    <property type="match status" value="1"/>
</dbReference>
<accession>Q89XL6</accession>
<evidence type="ECO:0000256" key="3">
    <source>
        <dbReference type="ARBA" id="ARBA00022559"/>
    </source>
</evidence>
<dbReference type="PhylomeDB" id="Q89XL6"/>
<keyword evidence="5" id="KW-0479">Metal-binding</keyword>
<dbReference type="PANTHER" id="PTHR11465">
    <property type="entry name" value="CATALASE"/>
    <property type="match status" value="1"/>
</dbReference>
<feature type="region of interest" description="Disordered" evidence="8">
    <location>
        <begin position="1"/>
        <end position="61"/>
    </location>
</feature>
<dbReference type="HOGENOM" id="CLU_045961_1_0_5"/>
<dbReference type="CDD" id="cd08153">
    <property type="entry name" value="srpA_like"/>
    <property type="match status" value="1"/>
</dbReference>
<dbReference type="GO" id="GO:0042744">
    <property type="term" value="P:hydrogen peroxide catabolic process"/>
    <property type="evidence" value="ECO:0000318"/>
    <property type="project" value="GO_Central"/>
</dbReference>
<evidence type="ECO:0000259" key="10">
    <source>
        <dbReference type="SMART" id="SM01060"/>
    </source>
</evidence>
<protein>
    <recommendedName>
        <fullName evidence="2">catalase</fullName>
        <ecNumber evidence="2">1.11.1.6</ecNumber>
    </recommendedName>
</protein>